<dbReference type="STRING" id="1108045.GORHZ_180_00210"/>
<evidence type="ECO:0000313" key="3">
    <source>
        <dbReference type="EMBL" id="GAB92462.1"/>
    </source>
</evidence>
<dbReference type="eggNOG" id="COG2050">
    <property type="taxonomic scope" value="Bacteria"/>
</dbReference>
<proteinExistence type="predicted"/>
<dbReference type="InterPro" id="IPR042171">
    <property type="entry name" value="Acyl-CoA_hotdog"/>
</dbReference>
<protein>
    <recommendedName>
        <fullName evidence="5">Thioesterase</fullName>
    </recommendedName>
</protein>
<keyword evidence="4" id="KW-1185">Reference proteome</keyword>
<dbReference type="Gene3D" id="2.40.160.210">
    <property type="entry name" value="Acyl-CoA thioesterase, double hotdog domain"/>
    <property type="match status" value="1"/>
</dbReference>
<dbReference type="RefSeq" id="WP_006336934.1">
    <property type="nucleotide sequence ID" value="NZ_BAHC01000180.1"/>
</dbReference>
<organism evidence="3 4">
    <name type="scientific">Gordonia rhizosphera NBRC 16068</name>
    <dbReference type="NCBI Taxonomy" id="1108045"/>
    <lineage>
        <taxon>Bacteria</taxon>
        <taxon>Bacillati</taxon>
        <taxon>Actinomycetota</taxon>
        <taxon>Actinomycetes</taxon>
        <taxon>Mycobacteriales</taxon>
        <taxon>Gordoniaceae</taxon>
        <taxon>Gordonia</taxon>
    </lineage>
</organism>
<dbReference type="EMBL" id="BAHC01000180">
    <property type="protein sequence ID" value="GAB92462.1"/>
    <property type="molecule type" value="Genomic_DNA"/>
</dbReference>
<dbReference type="AlphaFoldDB" id="K6WJX8"/>
<feature type="domain" description="Acyl-CoA thioesterase-like C-terminal" evidence="2">
    <location>
        <begin position="169"/>
        <end position="267"/>
    </location>
</feature>
<dbReference type="Pfam" id="PF13622">
    <property type="entry name" value="4HBT_3"/>
    <property type="match status" value="1"/>
</dbReference>
<name>K6WJX8_9ACTN</name>
<comment type="caution">
    <text evidence="3">The sequence shown here is derived from an EMBL/GenBank/DDBJ whole genome shotgun (WGS) entry which is preliminary data.</text>
</comment>
<reference evidence="3 4" key="1">
    <citation type="submission" date="2012-08" db="EMBL/GenBank/DDBJ databases">
        <title>Whole genome shotgun sequence of Gordonia rhizosphera NBRC 16068.</title>
        <authorList>
            <person name="Takarada H."/>
            <person name="Isaki S."/>
            <person name="Hosoyama A."/>
            <person name="Tsuchikane K."/>
            <person name="Katsumata H."/>
            <person name="Baba S."/>
            <person name="Ohji S."/>
            <person name="Yamazaki S."/>
            <person name="Fujita N."/>
        </authorList>
    </citation>
    <scope>NUCLEOTIDE SEQUENCE [LARGE SCALE GENOMIC DNA]</scope>
    <source>
        <strain evidence="3 4">NBRC 16068</strain>
    </source>
</reference>
<evidence type="ECO:0000259" key="1">
    <source>
        <dbReference type="Pfam" id="PF13622"/>
    </source>
</evidence>
<evidence type="ECO:0000313" key="4">
    <source>
        <dbReference type="Proteomes" id="UP000008363"/>
    </source>
</evidence>
<accession>K6WJX8</accession>
<sequence>MSSIAFFAREAHTAETDPDDDAQISYAPTRFARSLWAPGTLNGPAVCAVAARAAEERFSLTGFRPARFTIDLFKVAREIPTFTRERLIRDGGRIKVAEVDVVQRHGDSEVHVARSTTVFVKESTNPPGERWTRTYDGFRPPEATPDDLLPWFGSGGPGAGDGGRMQWDQDMGAHQDNRRKRLWTRAVSTLVGEDPTPFQRAVISGESTSLVGNWGSTGIGFINCDLTVSLTRLPVGSRIGVEADTHVEADGISTSTARLYDRDGLFGVGLVTGVDNAAAEIDFTTVDRRGRYSEG</sequence>
<dbReference type="OrthoDB" id="4968093at2"/>
<dbReference type="Proteomes" id="UP000008363">
    <property type="component" value="Unassembled WGS sequence"/>
</dbReference>
<feature type="domain" description="Acyl-CoA thioesterase-like N-terminal HotDog" evidence="1">
    <location>
        <begin position="35"/>
        <end position="117"/>
    </location>
</feature>
<evidence type="ECO:0000259" key="2">
    <source>
        <dbReference type="Pfam" id="PF20789"/>
    </source>
</evidence>
<dbReference type="Pfam" id="PF20789">
    <property type="entry name" value="4HBT_3C"/>
    <property type="match status" value="1"/>
</dbReference>
<dbReference type="InterPro" id="IPR049449">
    <property type="entry name" value="TesB_ACOT8-like_N"/>
</dbReference>
<evidence type="ECO:0008006" key="5">
    <source>
        <dbReference type="Google" id="ProtNLM"/>
    </source>
</evidence>
<dbReference type="InterPro" id="IPR049450">
    <property type="entry name" value="ACOT8-like_C"/>
</dbReference>
<gene>
    <name evidence="3" type="ORF">GORHZ_180_00210</name>
</gene>